<reference evidence="1 2" key="1">
    <citation type="journal article" date="2019" name="Int. J. Syst. Evol. Microbiol.">
        <title>The Global Catalogue of Microorganisms (GCM) 10K type strain sequencing project: providing services to taxonomists for standard genome sequencing and annotation.</title>
        <authorList>
            <consortium name="The Broad Institute Genomics Platform"/>
            <consortium name="The Broad Institute Genome Sequencing Center for Infectious Disease"/>
            <person name="Wu L."/>
            <person name="Ma J."/>
        </authorList>
    </citation>
    <scope>NUCLEOTIDE SEQUENCE [LARGE SCALE GENOMIC DNA]</scope>
    <source>
        <strain evidence="1 2">JCM 15749</strain>
    </source>
</reference>
<name>A0ABN2W3F4_9ACTN</name>
<dbReference type="Proteomes" id="UP001501480">
    <property type="component" value="Unassembled WGS sequence"/>
</dbReference>
<comment type="caution">
    <text evidence="1">The sequence shown here is derived from an EMBL/GenBank/DDBJ whole genome shotgun (WGS) entry which is preliminary data.</text>
</comment>
<sequence length="57" mass="6118">MSQLTVVEAAGLLDVPTTEVHRLIATGRLDHQLACSGRCELVVSHESVVAVLVERAH</sequence>
<evidence type="ECO:0008006" key="3">
    <source>
        <dbReference type="Google" id="ProtNLM"/>
    </source>
</evidence>
<evidence type="ECO:0000313" key="2">
    <source>
        <dbReference type="Proteomes" id="UP001501480"/>
    </source>
</evidence>
<gene>
    <name evidence="1" type="ORF">GCM10009821_22860</name>
</gene>
<organism evidence="1 2">
    <name type="scientific">Aeromicrobium halocynthiae</name>
    <dbReference type="NCBI Taxonomy" id="560557"/>
    <lineage>
        <taxon>Bacteria</taxon>
        <taxon>Bacillati</taxon>
        <taxon>Actinomycetota</taxon>
        <taxon>Actinomycetes</taxon>
        <taxon>Propionibacteriales</taxon>
        <taxon>Nocardioidaceae</taxon>
        <taxon>Aeromicrobium</taxon>
    </lineage>
</organism>
<accession>A0ABN2W3F4</accession>
<protein>
    <recommendedName>
        <fullName evidence="3">DNA-binding protein</fullName>
    </recommendedName>
</protein>
<keyword evidence="2" id="KW-1185">Reference proteome</keyword>
<dbReference type="RefSeq" id="WP_344328568.1">
    <property type="nucleotide sequence ID" value="NZ_BAAAPY010000008.1"/>
</dbReference>
<proteinExistence type="predicted"/>
<dbReference type="EMBL" id="BAAAPY010000008">
    <property type="protein sequence ID" value="GAA2081618.1"/>
    <property type="molecule type" value="Genomic_DNA"/>
</dbReference>
<evidence type="ECO:0000313" key="1">
    <source>
        <dbReference type="EMBL" id="GAA2081618.1"/>
    </source>
</evidence>